<reference evidence="2" key="2">
    <citation type="submission" date="2023-06" db="EMBL/GenBank/DDBJ databases">
        <authorList>
            <consortium name="Lawrence Berkeley National Laboratory"/>
            <person name="Haridas S."/>
            <person name="Hensen N."/>
            <person name="Bonometti L."/>
            <person name="Westerberg I."/>
            <person name="Brannstrom I.O."/>
            <person name="Guillou S."/>
            <person name="Cros-Aarteil S."/>
            <person name="Calhoun S."/>
            <person name="Kuo A."/>
            <person name="Mondo S."/>
            <person name="Pangilinan J."/>
            <person name="Riley R."/>
            <person name="Labutti K."/>
            <person name="Andreopoulos B."/>
            <person name="Lipzen A."/>
            <person name="Chen C."/>
            <person name="Yanf M."/>
            <person name="Daum C."/>
            <person name="Ng V."/>
            <person name="Clum A."/>
            <person name="Steindorff A."/>
            <person name="Ohm R."/>
            <person name="Martin F."/>
            <person name="Silar P."/>
            <person name="Natvig D."/>
            <person name="Lalanne C."/>
            <person name="Gautier V."/>
            <person name="Ament-Velasquez S.L."/>
            <person name="Kruys A."/>
            <person name="Hutchinson M.I."/>
            <person name="Powell A.J."/>
            <person name="Barry K."/>
            <person name="Miller A.N."/>
            <person name="Grigoriev I.V."/>
            <person name="Debuchy R."/>
            <person name="Gladieux P."/>
            <person name="Thoren M.H."/>
            <person name="Johannesson H."/>
        </authorList>
    </citation>
    <scope>NUCLEOTIDE SEQUENCE</scope>
    <source>
        <strain evidence="2">CBS 958.72</strain>
    </source>
</reference>
<organism evidence="2 3">
    <name type="scientific">Lasiosphaeria ovina</name>
    <dbReference type="NCBI Taxonomy" id="92902"/>
    <lineage>
        <taxon>Eukaryota</taxon>
        <taxon>Fungi</taxon>
        <taxon>Dikarya</taxon>
        <taxon>Ascomycota</taxon>
        <taxon>Pezizomycotina</taxon>
        <taxon>Sordariomycetes</taxon>
        <taxon>Sordariomycetidae</taxon>
        <taxon>Sordariales</taxon>
        <taxon>Lasiosphaeriaceae</taxon>
        <taxon>Lasiosphaeria</taxon>
    </lineage>
</organism>
<feature type="compositionally biased region" description="Basic residues" evidence="1">
    <location>
        <begin position="25"/>
        <end position="39"/>
    </location>
</feature>
<keyword evidence="3" id="KW-1185">Reference proteome</keyword>
<evidence type="ECO:0000313" key="3">
    <source>
        <dbReference type="Proteomes" id="UP001287356"/>
    </source>
</evidence>
<accession>A0AAE0NML1</accession>
<comment type="caution">
    <text evidence="2">The sequence shown here is derived from an EMBL/GenBank/DDBJ whole genome shotgun (WGS) entry which is preliminary data.</text>
</comment>
<gene>
    <name evidence="2" type="ORF">B0T24DRAFT_607774</name>
</gene>
<protein>
    <submittedName>
        <fullName evidence="2">Uncharacterized protein</fullName>
    </submittedName>
</protein>
<reference evidence="2" key="1">
    <citation type="journal article" date="2023" name="Mol. Phylogenet. Evol.">
        <title>Genome-scale phylogeny and comparative genomics of the fungal order Sordariales.</title>
        <authorList>
            <person name="Hensen N."/>
            <person name="Bonometti L."/>
            <person name="Westerberg I."/>
            <person name="Brannstrom I.O."/>
            <person name="Guillou S."/>
            <person name="Cros-Aarteil S."/>
            <person name="Calhoun S."/>
            <person name="Haridas S."/>
            <person name="Kuo A."/>
            <person name="Mondo S."/>
            <person name="Pangilinan J."/>
            <person name="Riley R."/>
            <person name="LaButti K."/>
            <person name="Andreopoulos B."/>
            <person name="Lipzen A."/>
            <person name="Chen C."/>
            <person name="Yan M."/>
            <person name="Daum C."/>
            <person name="Ng V."/>
            <person name="Clum A."/>
            <person name="Steindorff A."/>
            <person name="Ohm R.A."/>
            <person name="Martin F."/>
            <person name="Silar P."/>
            <person name="Natvig D.O."/>
            <person name="Lalanne C."/>
            <person name="Gautier V."/>
            <person name="Ament-Velasquez S.L."/>
            <person name="Kruys A."/>
            <person name="Hutchinson M.I."/>
            <person name="Powell A.J."/>
            <person name="Barry K."/>
            <person name="Miller A.N."/>
            <person name="Grigoriev I.V."/>
            <person name="Debuchy R."/>
            <person name="Gladieux P."/>
            <person name="Hiltunen Thoren M."/>
            <person name="Johannesson H."/>
        </authorList>
    </citation>
    <scope>NUCLEOTIDE SEQUENCE</scope>
    <source>
        <strain evidence="2">CBS 958.72</strain>
    </source>
</reference>
<name>A0AAE0NML1_9PEZI</name>
<dbReference type="EMBL" id="JAULSN010000001">
    <property type="protein sequence ID" value="KAK3384258.1"/>
    <property type="molecule type" value="Genomic_DNA"/>
</dbReference>
<dbReference type="Proteomes" id="UP001287356">
    <property type="component" value="Unassembled WGS sequence"/>
</dbReference>
<sequence>MQKNTSKCQAKQKVGRRRQCCLRRTRRRWRRRRRSQTRHGARDAAGDVGVDPDGTWARGSARVLGVYGQDGTERRRQVGHNVDGGGELRAAALPLSPERDVGGFTLPAVEPTLAGSVLVGFPVRLDAEHDGREEHALAVVLGATLALAGIWCGAPPEQSRSESLGQGHCRHRSINVPDPRFEPMLVLFAWLGRFHWGMKDCSGIPRGHVGGRILVAFRGRVLDVKSQT</sequence>
<evidence type="ECO:0000313" key="2">
    <source>
        <dbReference type="EMBL" id="KAK3384258.1"/>
    </source>
</evidence>
<dbReference type="AlphaFoldDB" id="A0AAE0NML1"/>
<evidence type="ECO:0000256" key="1">
    <source>
        <dbReference type="SAM" id="MobiDB-lite"/>
    </source>
</evidence>
<proteinExistence type="predicted"/>
<feature type="region of interest" description="Disordered" evidence="1">
    <location>
        <begin position="25"/>
        <end position="51"/>
    </location>
</feature>